<dbReference type="InParanoid" id="A0A1E7FI00"/>
<sequence length="149" mass="15532">MAPYVIGTHILPFGKEPDTTAACGIMPDNDDDDAGVLAVGMTLTFRNCTTTASNNLGGSSSSSSSNSRNSNSPPSSRSIASGIVGYLTESSVETLYAGKKGRIKILGPAHYPTSAILMYKSDGRGNGDTTTTTTGNSNSMKTVEFPFHR</sequence>
<dbReference type="KEGG" id="fcy:FRACYDRAFT_238226"/>
<feature type="region of interest" description="Disordered" evidence="1">
    <location>
        <begin position="52"/>
        <end position="80"/>
    </location>
</feature>
<evidence type="ECO:0000313" key="3">
    <source>
        <dbReference type="Proteomes" id="UP000095751"/>
    </source>
</evidence>
<keyword evidence="3" id="KW-1185">Reference proteome</keyword>
<name>A0A1E7FI00_9STRA</name>
<dbReference type="Proteomes" id="UP000095751">
    <property type="component" value="Unassembled WGS sequence"/>
</dbReference>
<gene>
    <name evidence="2" type="ORF">FRACYDRAFT_238226</name>
</gene>
<evidence type="ECO:0000256" key="1">
    <source>
        <dbReference type="SAM" id="MobiDB-lite"/>
    </source>
</evidence>
<organism evidence="2 3">
    <name type="scientific">Fragilariopsis cylindrus CCMP1102</name>
    <dbReference type="NCBI Taxonomy" id="635003"/>
    <lineage>
        <taxon>Eukaryota</taxon>
        <taxon>Sar</taxon>
        <taxon>Stramenopiles</taxon>
        <taxon>Ochrophyta</taxon>
        <taxon>Bacillariophyta</taxon>
        <taxon>Bacillariophyceae</taxon>
        <taxon>Bacillariophycidae</taxon>
        <taxon>Bacillariales</taxon>
        <taxon>Bacillariaceae</taxon>
        <taxon>Fragilariopsis</taxon>
    </lineage>
</organism>
<feature type="compositionally biased region" description="Low complexity" evidence="1">
    <location>
        <begin position="127"/>
        <end position="139"/>
    </location>
</feature>
<dbReference type="EMBL" id="KV784357">
    <property type="protein sequence ID" value="OEU17800.1"/>
    <property type="molecule type" value="Genomic_DNA"/>
</dbReference>
<protein>
    <submittedName>
        <fullName evidence="2">Uncharacterized protein</fullName>
    </submittedName>
</protein>
<evidence type="ECO:0000313" key="2">
    <source>
        <dbReference type="EMBL" id="OEU17800.1"/>
    </source>
</evidence>
<feature type="compositionally biased region" description="Low complexity" evidence="1">
    <location>
        <begin position="53"/>
        <end position="78"/>
    </location>
</feature>
<dbReference type="AlphaFoldDB" id="A0A1E7FI00"/>
<feature type="region of interest" description="Disordered" evidence="1">
    <location>
        <begin position="122"/>
        <end position="149"/>
    </location>
</feature>
<reference evidence="2 3" key="1">
    <citation type="submission" date="2016-09" db="EMBL/GenBank/DDBJ databases">
        <title>Extensive genetic diversity and differential bi-allelic expression allows diatom success in the polar Southern Ocean.</title>
        <authorList>
            <consortium name="DOE Joint Genome Institute"/>
            <person name="Mock T."/>
            <person name="Otillar R.P."/>
            <person name="Strauss J."/>
            <person name="Dupont C."/>
            <person name="Frickenhaus S."/>
            <person name="Maumus F."/>
            <person name="Mcmullan M."/>
            <person name="Sanges R."/>
            <person name="Schmutz J."/>
            <person name="Toseland A."/>
            <person name="Valas R."/>
            <person name="Veluchamy A."/>
            <person name="Ward B.J."/>
            <person name="Allen A."/>
            <person name="Barry K."/>
            <person name="Falciatore A."/>
            <person name="Ferrante M."/>
            <person name="Fortunato A.E."/>
            <person name="Gloeckner G."/>
            <person name="Gruber A."/>
            <person name="Hipkin R."/>
            <person name="Janech M."/>
            <person name="Kroth P."/>
            <person name="Leese F."/>
            <person name="Lindquist E."/>
            <person name="Lyon B.R."/>
            <person name="Martin J."/>
            <person name="Mayer C."/>
            <person name="Parker M."/>
            <person name="Quesneville H."/>
            <person name="Raymond J."/>
            <person name="Uhlig C."/>
            <person name="Valentin K.U."/>
            <person name="Worden A.Z."/>
            <person name="Armbrust E.V."/>
            <person name="Bowler C."/>
            <person name="Green B."/>
            <person name="Moulton V."/>
            <person name="Van Oosterhout C."/>
            <person name="Grigoriev I."/>
        </authorList>
    </citation>
    <scope>NUCLEOTIDE SEQUENCE [LARGE SCALE GENOMIC DNA]</scope>
    <source>
        <strain evidence="2 3">CCMP1102</strain>
    </source>
</reference>
<accession>A0A1E7FI00</accession>
<proteinExistence type="predicted"/>